<accession>A0A9K3Q1T3</accession>
<dbReference type="EMBL" id="JAGRRH010000007">
    <property type="protein sequence ID" value="KAG7367676.1"/>
    <property type="molecule type" value="Genomic_DNA"/>
</dbReference>
<feature type="compositionally biased region" description="Basic and acidic residues" evidence="1">
    <location>
        <begin position="79"/>
        <end position="90"/>
    </location>
</feature>
<reference evidence="2" key="1">
    <citation type="journal article" date="2021" name="Sci. Rep.">
        <title>Diploid genomic architecture of Nitzschia inconspicua, an elite biomass production diatom.</title>
        <authorList>
            <person name="Oliver A."/>
            <person name="Podell S."/>
            <person name="Pinowska A."/>
            <person name="Traller J.C."/>
            <person name="Smith S.R."/>
            <person name="McClure R."/>
            <person name="Beliaev A."/>
            <person name="Bohutskyi P."/>
            <person name="Hill E.A."/>
            <person name="Rabines A."/>
            <person name="Zheng H."/>
            <person name="Allen L.Z."/>
            <person name="Kuo A."/>
            <person name="Grigoriev I.V."/>
            <person name="Allen A.E."/>
            <person name="Hazlebeck D."/>
            <person name="Allen E.E."/>
        </authorList>
    </citation>
    <scope>NUCLEOTIDE SEQUENCE</scope>
    <source>
        <strain evidence="2">Hildebrandi</strain>
    </source>
</reference>
<reference evidence="2" key="2">
    <citation type="submission" date="2021-04" db="EMBL/GenBank/DDBJ databases">
        <authorList>
            <person name="Podell S."/>
        </authorList>
    </citation>
    <scope>NUCLEOTIDE SEQUENCE</scope>
    <source>
        <strain evidence="2">Hildebrandi</strain>
    </source>
</reference>
<feature type="compositionally biased region" description="Acidic residues" evidence="1">
    <location>
        <begin position="64"/>
        <end position="75"/>
    </location>
</feature>
<organism evidence="2 3">
    <name type="scientific">Nitzschia inconspicua</name>
    <dbReference type="NCBI Taxonomy" id="303405"/>
    <lineage>
        <taxon>Eukaryota</taxon>
        <taxon>Sar</taxon>
        <taxon>Stramenopiles</taxon>
        <taxon>Ochrophyta</taxon>
        <taxon>Bacillariophyta</taxon>
        <taxon>Bacillariophyceae</taxon>
        <taxon>Bacillariophycidae</taxon>
        <taxon>Bacillariales</taxon>
        <taxon>Bacillariaceae</taxon>
        <taxon>Nitzschia</taxon>
    </lineage>
</organism>
<keyword evidence="3" id="KW-1185">Reference proteome</keyword>
<evidence type="ECO:0000313" key="3">
    <source>
        <dbReference type="Proteomes" id="UP000693970"/>
    </source>
</evidence>
<name>A0A9K3Q1T3_9STRA</name>
<comment type="caution">
    <text evidence="2">The sequence shown here is derived from an EMBL/GenBank/DDBJ whole genome shotgun (WGS) entry which is preliminary data.</text>
</comment>
<dbReference type="Proteomes" id="UP000693970">
    <property type="component" value="Unassembled WGS sequence"/>
</dbReference>
<gene>
    <name evidence="2" type="ORF">IV203_030347</name>
</gene>
<sequence length="330" mass="37371">MGAFSCGIWGGLAVRVVSKSKRVTPAAAAVLEDGDVAADQMEADALKLSVPRSEEIVKEACMEDDEFPASDDDNVTESHANKEKGPKGWDDLSIEERIQINRDEINATKLAEKSKKWWEEYREDLKMEREENYGPAVVIDSQPEDDKVALGAFRDGYTMVELQRGRFKHPNGRQLKAYSCVPSANVESPNLDTFHRERKVTFCDSTTIIPIPRWNKLKKHEEMKDAFHPRGDEKHWQVARIGIEQEKEKEKKEKQKFAEYFFKDVVRRIPKASVHSLSYRGVPDKVCEADGLVGGMATGSITDCLGRRRSARLSQVAKAKAPKRVYKRMG</sequence>
<proteinExistence type="predicted"/>
<protein>
    <submittedName>
        <fullName evidence="2">Uncharacterized protein</fullName>
    </submittedName>
</protein>
<dbReference type="AlphaFoldDB" id="A0A9K3Q1T3"/>
<evidence type="ECO:0000313" key="2">
    <source>
        <dbReference type="EMBL" id="KAG7367676.1"/>
    </source>
</evidence>
<feature type="region of interest" description="Disordered" evidence="1">
    <location>
        <begin position="64"/>
        <end position="90"/>
    </location>
</feature>
<evidence type="ECO:0000256" key="1">
    <source>
        <dbReference type="SAM" id="MobiDB-lite"/>
    </source>
</evidence>